<reference evidence="3 4" key="1">
    <citation type="submission" date="2020-03" db="EMBL/GenBank/DDBJ databases">
        <title>Isolation and identification of active actinomycetes.</title>
        <authorList>
            <person name="Sun X."/>
        </authorList>
    </citation>
    <scope>NUCLEOTIDE SEQUENCE [LARGE SCALE GENOMIC DNA]</scope>
    <source>
        <strain evidence="3 4">NEAU-D13</strain>
    </source>
</reference>
<dbReference type="PANTHER" id="PTHR31157">
    <property type="entry name" value="SCP DOMAIN-CONTAINING PROTEIN"/>
    <property type="match status" value="1"/>
</dbReference>
<evidence type="ECO:0000259" key="2">
    <source>
        <dbReference type="Pfam" id="PF00188"/>
    </source>
</evidence>
<dbReference type="RefSeq" id="WP_166055547.1">
    <property type="nucleotide sequence ID" value="NZ_JAAMPJ010000020.1"/>
</dbReference>
<dbReference type="InterPro" id="IPR014044">
    <property type="entry name" value="CAP_dom"/>
</dbReference>
<dbReference type="Proteomes" id="UP000481360">
    <property type="component" value="Unassembled WGS sequence"/>
</dbReference>
<dbReference type="PANTHER" id="PTHR31157:SF1">
    <property type="entry name" value="SCP DOMAIN-CONTAINING PROTEIN"/>
    <property type="match status" value="1"/>
</dbReference>
<feature type="domain" description="SCP" evidence="2">
    <location>
        <begin position="56"/>
        <end position="170"/>
    </location>
</feature>
<dbReference type="Gene3D" id="3.40.33.10">
    <property type="entry name" value="CAP"/>
    <property type="match status" value="1"/>
</dbReference>
<protein>
    <submittedName>
        <fullName evidence="3">CAP domain-containing protein</fullName>
    </submittedName>
</protein>
<proteinExistence type="predicted"/>
<sequence length="172" mass="18430">MPGSQLPKKRADSVGLFRPSPGRIDSAPAHGQEVPTPARSARWNQSTQSGFEDNVLTLVNVVRKRAGLPRLSCDERLRVAARNHSRDMAARAFCAHVNPDGVTPAERMSAAGHPSPGGENVAQGQSNPHAVMTAWMDSPPHRANILNAEFKTLGVGVELGGAGPYWTQNFGY</sequence>
<dbReference type="CDD" id="cd05379">
    <property type="entry name" value="CAP_bacterial"/>
    <property type="match status" value="1"/>
</dbReference>
<dbReference type="Pfam" id="PF00188">
    <property type="entry name" value="CAP"/>
    <property type="match status" value="1"/>
</dbReference>
<dbReference type="InterPro" id="IPR035940">
    <property type="entry name" value="CAP_sf"/>
</dbReference>
<dbReference type="EMBL" id="JAAMPJ010000020">
    <property type="protein sequence ID" value="NGY66117.1"/>
    <property type="molecule type" value="Genomic_DNA"/>
</dbReference>
<name>A0A7C9W7I1_9PSEU</name>
<keyword evidence="4" id="KW-1185">Reference proteome</keyword>
<feature type="region of interest" description="Disordered" evidence="1">
    <location>
        <begin position="104"/>
        <end position="125"/>
    </location>
</feature>
<evidence type="ECO:0000313" key="4">
    <source>
        <dbReference type="Proteomes" id="UP000481360"/>
    </source>
</evidence>
<dbReference type="SUPFAM" id="SSF55797">
    <property type="entry name" value="PR-1-like"/>
    <property type="match status" value="1"/>
</dbReference>
<gene>
    <name evidence="3" type="ORF">G7043_45245</name>
</gene>
<feature type="region of interest" description="Disordered" evidence="1">
    <location>
        <begin position="1"/>
        <end position="38"/>
    </location>
</feature>
<evidence type="ECO:0000313" key="3">
    <source>
        <dbReference type="EMBL" id="NGY66117.1"/>
    </source>
</evidence>
<comment type="caution">
    <text evidence="3">The sequence shown here is derived from an EMBL/GenBank/DDBJ whole genome shotgun (WGS) entry which is preliminary data.</text>
</comment>
<accession>A0A7C9W7I1</accession>
<evidence type="ECO:0000256" key="1">
    <source>
        <dbReference type="SAM" id="MobiDB-lite"/>
    </source>
</evidence>
<dbReference type="AlphaFoldDB" id="A0A7C9W7I1"/>
<organism evidence="3 4">
    <name type="scientific">Lentzea alba</name>
    <dbReference type="NCBI Taxonomy" id="2714351"/>
    <lineage>
        <taxon>Bacteria</taxon>
        <taxon>Bacillati</taxon>
        <taxon>Actinomycetota</taxon>
        <taxon>Actinomycetes</taxon>
        <taxon>Pseudonocardiales</taxon>
        <taxon>Pseudonocardiaceae</taxon>
        <taxon>Lentzea</taxon>
    </lineage>
</organism>